<name>A0ACC0VRR8_9STRA</name>
<sequence length="86" mass="9722">MGQLTQIVAVKLIGPPFDNPPELPHFIASVKHSSTQSTSVMSSCWYITRLRCMNINVRHSDERILLILLHVAKYIKISAGYKKLSK</sequence>
<evidence type="ECO:0000313" key="1">
    <source>
        <dbReference type="EMBL" id="KAI9908166.1"/>
    </source>
</evidence>
<accession>A0ACC0VRR8</accession>
<keyword evidence="2" id="KW-1185">Reference proteome</keyword>
<organism evidence="1 2">
    <name type="scientific">Peronosclerospora sorghi</name>
    <dbReference type="NCBI Taxonomy" id="230839"/>
    <lineage>
        <taxon>Eukaryota</taxon>
        <taxon>Sar</taxon>
        <taxon>Stramenopiles</taxon>
        <taxon>Oomycota</taxon>
        <taxon>Peronosporomycetes</taxon>
        <taxon>Peronosporales</taxon>
        <taxon>Peronosporaceae</taxon>
        <taxon>Peronosclerospora</taxon>
    </lineage>
</organism>
<proteinExistence type="predicted"/>
<evidence type="ECO:0000313" key="2">
    <source>
        <dbReference type="Proteomes" id="UP001163321"/>
    </source>
</evidence>
<protein>
    <submittedName>
        <fullName evidence="1">Uncharacterized protein</fullName>
    </submittedName>
</protein>
<dbReference type="Proteomes" id="UP001163321">
    <property type="component" value="Chromosome 8"/>
</dbReference>
<reference evidence="1 2" key="1">
    <citation type="journal article" date="2022" name="bioRxiv">
        <title>The genome of the oomycete Peronosclerospora sorghi, a cosmopolitan pathogen of maize and sorghum, is inflated with dispersed pseudogenes.</title>
        <authorList>
            <person name="Fletcher K."/>
            <person name="Martin F."/>
            <person name="Isakeit T."/>
            <person name="Cavanaugh K."/>
            <person name="Magill C."/>
            <person name="Michelmore R."/>
        </authorList>
    </citation>
    <scope>NUCLEOTIDE SEQUENCE [LARGE SCALE GENOMIC DNA]</scope>
    <source>
        <strain evidence="1">P6</strain>
    </source>
</reference>
<dbReference type="EMBL" id="CM047587">
    <property type="protein sequence ID" value="KAI9908166.1"/>
    <property type="molecule type" value="Genomic_DNA"/>
</dbReference>
<comment type="caution">
    <text evidence="1">The sequence shown here is derived from an EMBL/GenBank/DDBJ whole genome shotgun (WGS) entry which is preliminary data.</text>
</comment>
<gene>
    <name evidence="1" type="ORF">PsorP6_004487</name>
</gene>